<keyword evidence="3" id="KW-0456">Lyase</keyword>
<dbReference type="GO" id="GO:0016829">
    <property type="term" value="F:lyase activity"/>
    <property type="evidence" value="ECO:0007669"/>
    <property type="project" value="UniProtKB-KW"/>
</dbReference>
<proteinExistence type="predicted"/>
<gene>
    <name evidence="9" type="primary">RvY_18399-1</name>
    <name evidence="9" type="synonym">RvY_18399.1</name>
    <name evidence="9" type="ORF">RvY_18399</name>
</gene>
<dbReference type="OrthoDB" id="49151at2759"/>
<evidence type="ECO:0000256" key="7">
    <source>
        <dbReference type="ARBA" id="ARBA00030030"/>
    </source>
</evidence>
<dbReference type="EMBL" id="BDGG01000018">
    <property type="protein sequence ID" value="GAV08751.1"/>
    <property type="molecule type" value="Genomic_DNA"/>
</dbReference>
<dbReference type="PANTHER" id="PTHR13522:SF3">
    <property type="entry name" value="U6 SNRNA PHOSPHODIESTERASE 1"/>
    <property type="match status" value="1"/>
</dbReference>
<comment type="catalytic activity">
    <reaction evidence="5">
        <text>a 3'-end uridylyl-uridine-RNA = a 3'-end 2',3'-cyclophospho-uridine-RNA + uridine</text>
        <dbReference type="Rhea" id="RHEA:46052"/>
        <dbReference type="Rhea" id="RHEA-COMP:17384"/>
        <dbReference type="Rhea" id="RHEA-COMP:17385"/>
        <dbReference type="ChEBI" id="CHEBI:16704"/>
        <dbReference type="ChEBI" id="CHEBI:85643"/>
        <dbReference type="ChEBI" id="CHEBI:85644"/>
    </reaction>
    <physiologicalReaction direction="left-to-right" evidence="5">
        <dbReference type="Rhea" id="RHEA:46053"/>
    </physiologicalReaction>
</comment>
<dbReference type="PANTHER" id="PTHR13522">
    <property type="entry name" value="U6 SNRNA PHOSPHODIESTERASE 1"/>
    <property type="match status" value="1"/>
</dbReference>
<evidence type="ECO:0000256" key="4">
    <source>
        <dbReference type="ARBA" id="ARBA00023242"/>
    </source>
</evidence>
<feature type="region of interest" description="Disordered" evidence="8">
    <location>
        <begin position="1"/>
        <end position="93"/>
    </location>
</feature>
<dbReference type="Gene3D" id="3.90.1140.10">
    <property type="entry name" value="Cyclic phosphodiesterase"/>
    <property type="match status" value="1"/>
</dbReference>
<dbReference type="AlphaFoldDB" id="A0A1D1W5N9"/>
<keyword evidence="2" id="KW-0378">Hydrolase</keyword>
<feature type="compositionally biased region" description="Basic and acidic residues" evidence="8">
    <location>
        <begin position="1"/>
        <end position="56"/>
    </location>
</feature>
<keyword evidence="4" id="KW-0539">Nucleus</keyword>
<evidence type="ECO:0000256" key="5">
    <source>
        <dbReference type="ARBA" id="ARBA00029300"/>
    </source>
</evidence>
<reference evidence="9 10" key="1">
    <citation type="journal article" date="2016" name="Nat. Commun.">
        <title>Extremotolerant tardigrade genome and improved radiotolerance of human cultured cells by tardigrade-unique protein.</title>
        <authorList>
            <person name="Hashimoto T."/>
            <person name="Horikawa D.D."/>
            <person name="Saito Y."/>
            <person name="Kuwahara H."/>
            <person name="Kozuka-Hata H."/>
            <person name="Shin-I T."/>
            <person name="Minakuchi Y."/>
            <person name="Ohishi K."/>
            <person name="Motoyama A."/>
            <person name="Aizu T."/>
            <person name="Enomoto A."/>
            <person name="Kondo K."/>
            <person name="Tanaka S."/>
            <person name="Hara Y."/>
            <person name="Koshikawa S."/>
            <person name="Sagara H."/>
            <person name="Miura T."/>
            <person name="Yokobori S."/>
            <person name="Miyagawa K."/>
            <person name="Suzuki Y."/>
            <person name="Kubo T."/>
            <person name="Oyama M."/>
            <person name="Kohara Y."/>
            <person name="Fujiyama A."/>
            <person name="Arakawa K."/>
            <person name="Katayama T."/>
            <person name="Toyoda A."/>
            <person name="Kunieda T."/>
        </authorList>
    </citation>
    <scope>NUCLEOTIDE SEQUENCE [LARGE SCALE GENOMIC DNA]</scope>
    <source>
        <strain evidence="9 10">YOKOZUNA-1</strain>
    </source>
</reference>
<dbReference type="Pfam" id="PF09749">
    <property type="entry name" value="HVSL"/>
    <property type="match status" value="1"/>
</dbReference>
<evidence type="ECO:0000256" key="6">
    <source>
        <dbReference type="ARBA" id="ARBA00029543"/>
    </source>
</evidence>
<evidence type="ECO:0000256" key="8">
    <source>
        <dbReference type="SAM" id="MobiDB-lite"/>
    </source>
</evidence>
<dbReference type="STRING" id="947166.A0A1D1W5N9"/>
<evidence type="ECO:0000313" key="9">
    <source>
        <dbReference type="EMBL" id="GAV08751.1"/>
    </source>
</evidence>
<dbReference type="GO" id="GO:0000175">
    <property type="term" value="F:3'-5'-RNA exonuclease activity"/>
    <property type="evidence" value="ECO:0007669"/>
    <property type="project" value="TreeGrafter"/>
</dbReference>
<dbReference type="InterPro" id="IPR027521">
    <property type="entry name" value="Usb1"/>
</dbReference>
<name>A0A1D1W5N9_RAMVA</name>
<evidence type="ECO:0000256" key="3">
    <source>
        <dbReference type="ARBA" id="ARBA00023239"/>
    </source>
</evidence>
<evidence type="ECO:0000313" key="10">
    <source>
        <dbReference type="Proteomes" id="UP000186922"/>
    </source>
</evidence>
<dbReference type="GO" id="GO:0005634">
    <property type="term" value="C:nucleus"/>
    <property type="evidence" value="ECO:0007669"/>
    <property type="project" value="TreeGrafter"/>
</dbReference>
<accession>A0A1D1W5N9</accession>
<dbReference type="Proteomes" id="UP000186922">
    <property type="component" value="Unassembled WGS sequence"/>
</dbReference>
<comment type="caution">
    <text evidence="9">The sequence shown here is derived from an EMBL/GenBank/DDBJ whole genome shotgun (WGS) entry which is preliminary data.</text>
</comment>
<dbReference type="GO" id="GO:0034477">
    <property type="term" value="P:U6 snRNA 3'-end processing"/>
    <property type="evidence" value="ECO:0007669"/>
    <property type="project" value="InterPro"/>
</dbReference>
<evidence type="ECO:0000256" key="1">
    <source>
        <dbReference type="ARBA" id="ARBA00022722"/>
    </source>
</evidence>
<keyword evidence="10" id="KW-1185">Reference proteome</keyword>
<evidence type="ECO:0000256" key="2">
    <source>
        <dbReference type="ARBA" id="ARBA00022801"/>
    </source>
</evidence>
<keyword evidence="1" id="KW-0540">Nuclease</keyword>
<sequence>MPMVSRVRDAIRRLIDEYGSSDEEKDKAPKPTRSKKDGSKKASEKSSKKASSDIHVKTGRKPSSTSSTTSSEEDGTKERVEEQPTVLPGFLGCDQALGDSAEQELHDNAVSDAESGRVRAFAHFPGSWATFVYLTPRLDGLGSLFNQLINEAMSIEDIKPVKWKMIEDPHISMSRTVTLRYHEIPHFTAHLKAEIVKTSNAKFPYSFDEMGFFTNDQANTSFLALKVGRGKEEMLSLLRIVDSCLKSFNMPTFYENPQFHVSFAWCSEKLSEEDQARVLQVLQKKFESVQTEFAMDLAQWAKAVQCKSGNRSYLIPL</sequence>
<protein>
    <recommendedName>
        <fullName evidence="6">U6 snRNA phosphodiesterase 1</fullName>
    </recommendedName>
    <alternativeName>
        <fullName evidence="7">3'-5' RNA exonuclease USB1</fullName>
    </alternativeName>
</protein>
<organism evidence="9 10">
    <name type="scientific">Ramazzottius varieornatus</name>
    <name type="common">Water bear</name>
    <name type="synonym">Tardigrade</name>
    <dbReference type="NCBI Taxonomy" id="947166"/>
    <lineage>
        <taxon>Eukaryota</taxon>
        <taxon>Metazoa</taxon>
        <taxon>Ecdysozoa</taxon>
        <taxon>Tardigrada</taxon>
        <taxon>Eutardigrada</taxon>
        <taxon>Parachela</taxon>
        <taxon>Hypsibioidea</taxon>
        <taxon>Ramazzottiidae</taxon>
        <taxon>Ramazzottius</taxon>
    </lineage>
</organism>